<reference evidence="2 3" key="1">
    <citation type="submission" date="2024-09" db="EMBL/GenBank/DDBJ databases">
        <title>Chromosome-scale assembly of Riccia sorocarpa.</title>
        <authorList>
            <person name="Paukszto L."/>
        </authorList>
    </citation>
    <scope>NUCLEOTIDE SEQUENCE [LARGE SCALE GENOMIC DNA]</scope>
    <source>
        <strain evidence="2">LP-2024</strain>
        <tissue evidence="2">Aerial parts of the thallus</tissue>
    </source>
</reference>
<dbReference type="Proteomes" id="UP001633002">
    <property type="component" value="Unassembled WGS sequence"/>
</dbReference>
<proteinExistence type="predicted"/>
<dbReference type="Gene3D" id="6.10.140.1430">
    <property type="match status" value="1"/>
</dbReference>
<accession>A0ABD3GU47</accession>
<comment type="caution">
    <text evidence="2">The sequence shown here is derived from an EMBL/GenBank/DDBJ whole genome shotgun (WGS) entry which is preliminary data.</text>
</comment>
<protein>
    <submittedName>
        <fullName evidence="2">Uncharacterized protein</fullName>
    </submittedName>
</protein>
<feature type="region of interest" description="Disordered" evidence="1">
    <location>
        <begin position="1"/>
        <end position="110"/>
    </location>
</feature>
<sequence length="110" mass="11271">MATHQSNYDAAKDTIGQKTEDTKNYGADKTNQAGEHAQGIGETAKAKAGEVKDSTVNAGQTAKDKTASTGQAAKDKAGEATGNAGSVVQQAGEKLKEGWESTKNTVTGNN</sequence>
<evidence type="ECO:0000256" key="1">
    <source>
        <dbReference type="SAM" id="MobiDB-lite"/>
    </source>
</evidence>
<evidence type="ECO:0000313" key="2">
    <source>
        <dbReference type="EMBL" id="KAL3681339.1"/>
    </source>
</evidence>
<dbReference type="AlphaFoldDB" id="A0ABD3GU47"/>
<name>A0ABD3GU47_9MARC</name>
<keyword evidence="3" id="KW-1185">Reference proteome</keyword>
<feature type="compositionally biased region" description="Basic and acidic residues" evidence="1">
    <location>
        <begin position="44"/>
        <end position="53"/>
    </location>
</feature>
<feature type="compositionally biased region" description="Polar residues" evidence="1">
    <location>
        <begin position="101"/>
        <end position="110"/>
    </location>
</feature>
<evidence type="ECO:0000313" key="3">
    <source>
        <dbReference type="Proteomes" id="UP001633002"/>
    </source>
</evidence>
<organism evidence="2 3">
    <name type="scientific">Riccia sorocarpa</name>
    <dbReference type="NCBI Taxonomy" id="122646"/>
    <lineage>
        <taxon>Eukaryota</taxon>
        <taxon>Viridiplantae</taxon>
        <taxon>Streptophyta</taxon>
        <taxon>Embryophyta</taxon>
        <taxon>Marchantiophyta</taxon>
        <taxon>Marchantiopsida</taxon>
        <taxon>Marchantiidae</taxon>
        <taxon>Marchantiales</taxon>
        <taxon>Ricciaceae</taxon>
        <taxon>Riccia</taxon>
    </lineage>
</organism>
<dbReference type="EMBL" id="JBJQOH010000007">
    <property type="protein sequence ID" value="KAL3681339.1"/>
    <property type="molecule type" value="Genomic_DNA"/>
</dbReference>
<gene>
    <name evidence="2" type="ORF">R1sor_024295</name>
</gene>